<organism evidence="1 2">
    <name type="scientific">Bradyrhizobium archetypum</name>
    <dbReference type="NCBI Taxonomy" id="2721160"/>
    <lineage>
        <taxon>Bacteria</taxon>
        <taxon>Pseudomonadati</taxon>
        <taxon>Pseudomonadota</taxon>
        <taxon>Alphaproteobacteria</taxon>
        <taxon>Hyphomicrobiales</taxon>
        <taxon>Nitrobacteraceae</taxon>
        <taxon>Bradyrhizobium</taxon>
    </lineage>
</organism>
<evidence type="ECO:0000313" key="2">
    <source>
        <dbReference type="Proteomes" id="UP000528734"/>
    </source>
</evidence>
<dbReference type="Proteomes" id="UP000528734">
    <property type="component" value="Unassembled WGS sequence"/>
</dbReference>
<dbReference type="RefSeq" id="WP_171710735.1">
    <property type="nucleotide sequence ID" value="NZ_JAAVLW010000005.1"/>
</dbReference>
<dbReference type="EMBL" id="JAAVLW010000005">
    <property type="protein sequence ID" value="NOJ47834.1"/>
    <property type="molecule type" value="Genomic_DNA"/>
</dbReference>
<comment type="caution">
    <text evidence="1">The sequence shown here is derived from an EMBL/GenBank/DDBJ whole genome shotgun (WGS) entry which is preliminary data.</text>
</comment>
<protein>
    <submittedName>
        <fullName evidence="1">Uncharacterized protein</fullName>
    </submittedName>
</protein>
<proteinExistence type="predicted"/>
<sequence>MKKSLDRTIHLDNIGEYMLVDTERNFVVLGERFNASLEQIAEYLD</sequence>
<name>A0A7Y4M2V9_9BRAD</name>
<dbReference type="AlphaFoldDB" id="A0A7Y4M2V9"/>
<gene>
    <name evidence="1" type="ORF">HCN50_16530</name>
</gene>
<keyword evidence="2" id="KW-1185">Reference proteome</keyword>
<reference evidence="1 2" key="1">
    <citation type="submission" date="2020-03" db="EMBL/GenBank/DDBJ databases">
        <title>Bradyrhizobium diversity isolated from nodules of Muelleranthus trifoliolatus.</title>
        <authorList>
            <person name="Klepa M."/>
            <person name="Helene L."/>
            <person name="Hungria M."/>
        </authorList>
    </citation>
    <scope>NUCLEOTIDE SEQUENCE [LARGE SCALE GENOMIC DNA]</scope>
    <source>
        <strain evidence="1 2">WSM 1744</strain>
    </source>
</reference>
<evidence type="ECO:0000313" key="1">
    <source>
        <dbReference type="EMBL" id="NOJ47834.1"/>
    </source>
</evidence>
<accession>A0A7Y4M2V9</accession>